<dbReference type="Gene3D" id="1.10.443.10">
    <property type="entry name" value="Intergrase catalytic core"/>
    <property type="match status" value="1"/>
</dbReference>
<evidence type="ECO:0000256" key="2">
    <source>
        <dbReference type="ARBA" id="ARBA00022908"/>
    </source>
</evidence>
<comment type="similarity">
    <text evidence="1">Belongs to the 'phage' integrase family.</text>
</comment>
<evidence type="ECO:0000259" key="4">
    <source>
        <dbReference type="PROSITE" id="PS51898"/>
    </source>
</evidence>
<dbReference type="GO" id="GO:0003677">
    <property type="term" value="F:DNA binding"/>
    <property type="evidence" value="ECO:0007669"/>
    <property type="project" value="UniProtKB-KW"/>
</dbReference>
<feature type="domain" description="Tyr recombinase" evidence="4">
    <location>
        <begin position="229"/>
        <end position="423"/>
    </location>
</feature>
<name>A0ABV6EGW7_9GAMM</name>
<dbReference type="Gene3D" id="3.30.160.390">
    <property type="entry name" value="Integrase, DNA-binding domain"/>
    <property type="match status" value="1"/>
</dbReference>
<dbReference type="SUPFAM" id="SSF56349">
    <property type="entry name" value="DNA breaking-rejoining enzymes"/>
    <property type="match status" value="1"/>
</dbReference>
<comment type="caution">
    <text evidence="5">The sequence shown here is derived from an EMBL/GenBank/DDBJ whole genome shotgun (WGS) entry which is preliminary data.</text>
</comment>
<dbReference type="RefSeq" id="WP_380677642.1">
    <property type="nucleotide sequence ID" value="NZ_CP173186.1"/>
</dbReference>
<evidence type="ECO:0000256" key="3">
    <source>
        <dbReference type="ARBA" id="ARBA00023172"/>
    </source>
</evidence>
<protein>
    <submittedName>
        <fullName evidence="5">Integrase arm-type DNA-binding domain-containing protein</fullName>
    </submittedName>
</protein>
<gene>
    <name evidence="5" type="ORF">ACFFJ3_17380</name>
</gene>
<dbReference type="InterPro" id="IPR002104">
    <property type="entry name" value="Integrase_catalytic"/>
</dbReference>
<dbReference type="PROSITE" id="PS51898">
    <property type="entry name" value="TYR_RECOMBINASE"/>
    <property type="match status" value="1"/>
</dbReference>
<dbReference type="PANTHER" id="PTHR30629:SF2">
    <property type="entry name" value="PROPHAGE INTEGRASE INTS-RELATED"/>
    <property type="match status" value="1"/>
</dbReference>
<keyword evidence="5" id="KW-0238">DNA-binding</keyword>
<dbReference type="Proteomes" id="UP001589792">
    <property type="component" value="Unassembled WGS sequence"/>
</dbReference>
<sequence>MKPFKFTKASIVALEPDPTGDRLEFRDTVVNGLILRVGASGVKSFCISRKRNGKFIRATLGRFPDLSIENARAKALDLLGEVATSGKNPNDVRRINAMSLVTLDEALQTYIDNRAHRLKPVTAKQYRSILGNFSGDWINQPMANISRERVEARHKAVTEGAVWFGRDKSQLRAGVGTGSKAQADLWARALRAVYRFAYDHYRDEEGKTLLPDPPTMVLSTKRQWHGTTRKTERIRTNDLGRWLRAVEQVRKESADIRDDVSVSICDALDMALFTGLRRAEVFGLEWERVNLGGRYFWIDTTKNGDPLELPITDTLLAIFRRRLRLKNDIQTIVFNGKKGIVKEPRRVIARIVAATVPEPNPDGLMPIEFKCHDARRTYGTVAELAGVGPYILKRLMNHRTVRSADVTQGYLHFGADELQEPAKKVERAILEHAGLVESKKGIDSHLYAALEMLSDEEKRKLIFSILQKDKDSINDA</sequence>
<keyword evidence="6" id="KW-1185">Reference proteome</keyword>
<dbReference type="EMBL" id="JBHLXG010000018">
    <property type="protein sequence ID" value="MFC0228243.1"/>
    <property type="molecule type" value="Genomic_DNA"/>
</dbReference>
<evidence type="ECO:0000313" key="6">
    <source>
        <dbReference type="Proteomes" id="UP001589792"/>
    </source>
</evidence>
<dbReference type="Pfam" id="PF13356">
    <property type="entry name" value="Arm-DNA-bind_3"/>
    <property type="match status" value="1"/>
</dbReference>
<dbReference type="Pfam" id="PF00589">
    <property type="entry name" value="Phage_integrase"/>
    <property type="match status" value="1"/>
</dbReference>
<evidence type="ECO:0000313" key="5">
    <source>
        <dbReference type="EMBL" id="MFC0228243.1"/>
    </source>
</evidence>
<dbReference type="InterPro" id="IPR011010">
    <property type="entry name" value="DNA_brk_join_enz"/>
</dbReference>
<keyword evidence="3" id="KW-0233">DNA recombination</keyword>
<dbReference type="InterPro" id="IPR013762">
    <property type="entry name" value="Integrase-like_cat_sf"/>
</dbReference>
<evidence type="ECO:0000256" key="1">
    <source>
        <dbReference type="ARBA" id="ARBA00008857"/>
    </source>
</evidence>
<dbReference type="InterPro" id="IPR038488">
    <property type="entry name" value="Integrase_DNA-bd_sf"/>
</dbReference>
<accession>A0ABV6EGW7</accession>
<dbReference type="InterPro" id="IPR025166">
    <property type="entry name" value="Integrase_DNA_bind_dom"/>
</dbReference>
<dbReference type="PANTHER" id="PTHR30629">
    <property type="entry name" value="PROPHAGE INTEGRASE"/>
    <property type="match status" value="1"/>
</dbReference>
<proteinExistence type="inferred from homology"/>
<keyword evidence="2" id="KW-0229">DNA integration</keyword>
<dbReference type="InterPro" id="IPR050808">
    <property type="entry name" value="Phage_Integrase"/>
</dbReference>
<organism evidence="5 6">
    <name type="scientific">Serratia aquatilis</name>
    <dbReference type="NCBI Taxonomy" id="1737515"/>
    <lineage>
        <taxon>Bacteria</taxon>
        <taxon>Pseudomonadati</taxon>
        <taxon>Pseudomonadota</taxon>
        <taxon>Gammaproteobacteria</taxon>
        <taxon>Enterobacterales</taxon>
        <taxon>Yersiniaceae</taxon>
        <taxon>Serratia</taxon>
    </lineage>
</organism>
<reference evidence="5 6" key="1">
    <citation type="submission" date="2024-09" db="EMBL/GenBank/DDBJ databases">
        <authorList>
            <person name="Sun Q."/>
            <person name="Mori K."/>
        </authorList>
    </citation>
    <scope>NUCLEOTIDE SEQUENCE [LARGE SCALE GENOMIC DNA]</scope>
    <source>
        <strain evidence="5 6">CCM 8626</strain>
    </source>
</reference>